<sequence length="262" mass="30493">MQVSTSAYYDWLRRDGKHPDSRAWHLKQRMKTLFNESRQSLGSRRLVKLLRKEGFTMGRYRVRSLMKALGLSVRKKKRFVLTTDSQHALPGAENVLDRAFSPSEKNRVWTTDITYIWTLQGWVYLAVVIDLYSRRVVGWHLDRHMETALASRALMMAINLRRPPRGLLHHSGRGSQYASHAYQALLKQHGMACSMSRKGNCWDNAPTERFFSSLKREWLTGNIYATREHAVADVREYIAYYNARRLHTTLGDATPIEYEKCA</sequence>
<dbReference type="EMBL" id="CP022530">
    <property type="protein sequence ID" value="ASP38610.1"/>
    <property type="molecule type" value="Genomic_DNA"/>
</dbReference>
<dbReference type="InterPro" id="IPR025948">
    <property type="entry name" value="HTH-like_dom"/>
</dbReference>
<reference evidence="2 3" key="1">
    <citation type="submission" date="2017-07" db="EMBL/GenBank/DDBJ databases">
        <title>Annotated genome sequence of Bacterioplanes sanyensis isolated from Red Sea.</title>
        <authorList>
            <person name="Rehman Z.U."/>
        </authorList>
    </citation>
    <scope>NUCLEOTIDE SEQUENCE [LARGE SCALE GENOMIC DNA]</scope>
    <source>
        <strain evidence="2 3">NV9</strain>
    </source>
</reference>
<dbReference type="NCBIfam" id="NF033516">
    <property type="entry name" value="transpos_IS3"/>
    <property type="match status" value="1"/>
</dbReference>
<dbReference type="Pfam" id="PF13276">
    <property type="entry name" value="HTH_21"/>
    <property type="match status" value="1"/>
</dbReference>
<dbReference type="InterPro" id="IPR012337">
    <property type="entry name" value="RNaseH-like_sf"/>
</dbReference>
<dbReference type="Gene3D" id="3.30.420.10">
    <property type="entry name" value="Ribonuclease H-like superfamily/Ribonuclease H"/>
    <property type="match status" value="1"/>
</dbReference>
<evidence type="ECO:0000259" key="1">
    <source>
        <dbReference type="PROSITE" id="PS50994"/>
    </source>
</evidence>
<dbReference type="InterPro" id="IPR036397">
    <property type="entry name" value="RNaseH_sf"/>
</dbReference>
<dbReference type="Pfam" id="PF00665">
    <property type="entry name" value="rve"/>
    <property type="match status" value="1"/>
</dbReference>
<dbReference type="SUPFAM" id="SSF53098">
    <property type="entry name" value="Ribonuclease H-like"/>
    <property type="match status" value="1"/>
</dbReference>
<dbReference type="GO" id="GO:0015074">
    <property type="term" value="P:DNA integration"/>
    <property type="evidence" value="ECO:0007669"/>
    <property type="project" value="InterPro"/>
</dbReference>
<dbReference type="InterPro" id="IPR050900">
    <property type="entry name" value="Transposase_IS3/IS150/IS904"/>
</dbReference>
<dbReference type="Proteomes" id="UP000202440">
    <property type="component" value="Chromosome"/>
</dbReference>
<gene>
    <name evidence="2" type="ORF">CHH28_07940</name>
</gene>
<dbReference type="AlphaFoldDB" id="A0A222FIK7"/>
<dbReference type="PANTHER" id="PTHR46889">
    <property type="entry name" value="TRANSPOSASE INSF FOR INSERTION SEQUENCE IS3B-RELATED"/>
    <property type="match status" value="1"/>
</dbReference>
<dbReference type="InterPro" id="IPR001584">
    <property type="entry name" value="Integrase_cat-core"/>
</dbReference>
<protein>
    <recommendedName>
        <fullName evidence="1">Integrase catalytic domain-containing protein</fullName>
    </recommendedName>
</protein>
<dbReference type="GO" id="GO:0003676">
    <property type="term" value="F:nucleic acid binding"/>
    <property type="evidence" value="ECO:0007669"/>
    <property type="project" value="InterPro"/>
</dbReference>
<organism evidence="2 3">
    <name type="scientific">Bacterioplanes sanyensis</name>
    <dbReference type="NCBI Taxonomy" id="1249553"/>
    <lineage>
        <taxon>Bacteria</taxon>
        <taxon>Pseudomonadati</taxon>
        <taxon>Pseudomonadota</taxon>
        <taxon>Gammaproteobacteria</taxon>
        <taxon>Oceanospirillales</taxon>
        <taxon>Oceanospirillaceae</taxon>
        <taxon>Bacterioplanes</taxon>
    </lineage>
</organism>
<name>A0A222FIK7_9GAMM</name>
<dbReference type="Pfam" id="PF13333">
    <property type="entry name" value="rve_2"/>
    <property type="match status" value="1"/>
</dbReference>
<evidence type="ECO:0000313" key="2">
    <source>
        <dbReference type="EMBL" id="ASP38610.1"/>
    </source>
</evidence>
<dbReference type="PROSITE" id="PS50994">
    <property type="entry name" value="INTEGRASE"/>
    <property type="match status" value="1"/>
</dbReference>
<feature type="domain" description="Integrase catalytic" evidence="1">
    <location>
        <begin position="98"/>
        <end position="262"/>
    </location>
</feature>
<keyword evidence="3" id="KW-1185">Reference proteome</keyword>
<dbReference type="InterPro" id="IPR048020">
    <property type="entry name" value="Transpos_IS3"/>
</dbReference>
<dbReference type="KEGG" id="bsan:CHH28_07940"/>
<dbReference type="PANTHER" id="PTHR46889:SF4">
    <property type="entry name" value="TRANSPOSASE INSO FOR INSERTION SEQUENCE ELEMENT IS911B-RELATED"/>
    <property type="match status" value="1"/>
</dbReference>
<proteinExistence type="predicted"/>
<evidence type="ECO:0000313" key="3">
    <source>
        <dbReference type="Proteomes" id="UP000202440"/>
    </source>
</evidence>
<accession>A0A222FIK7</accession>